<feature type="compositionally biased region" description="Basic and acidic residues" evidence="1">
    <location>
        <begin position="279"/>
        <end position="289"/>
    </location>
</feature>
<dbReference type="OrthoDB" id="6069424at2759"/>
<feature type="compositionally biased region" description="Acidic residues" evidence="1">
    <location>
        <begin position="67"/>
        <end position="86"/>
    </location>
</feature>
<feature type="region of interest" description="Disordered" evidence="1">
    <location>
        <begin position="245"/>
        <end position="301"/>
    </location>
</feature>
<organism evidence="2 3">
    <name type="scientific">Pomacea canaliculata</name>
    <name type="common">Golden apple snail</name>
    <dbReference type="NCBI Taxonomy" id="400727"/>
    <lineage>
        <taxon>Eukaryota</taxon>
        <taxon>Metazoa</taxon>
        <taxon>Spiralia</taxon>
        <taxon>Lophotrochozoa</taxon>
        <taxon>Mollusca</taxon>
        <taxon>Gastropoda</taxon>
        <taxon>Caenogastropoda</taxon>
        <taxon>Architaenioglossa</taxon>
        <taxon>Ampullarioidea</taxon>
        <taxon>Ampullariidae</taxon>
        <taxon>Pomacea</taxon>
    </lineage>
</organism>
<accession>A0A2T7PVB0</accession>
<evidence type="ECO:0000256" key="1">
    <source>
        <dbReference type="SAM" id="MobiDB-lite"/>
    </source>
</evidence>
<dbReference type="EMBL" id="PZQS01000002">
    <property type="protein sequence ID" value="PVD37364.1"/>
    <property type="molecule type" value="Genomic_DNA"/>
</dbReference>
<feature type="compositionally biased region" description="Gly residues" evidence="1">
    <location>
        <begin position="448"/>
        <end position="459"/>
    </location>
</feature>
<feature type="compositionally biased region" description="Basic and acidic residues" evidence="1">
    <location>
        <begin position="1"/>
        <end position="15"/>
    </location>
</feature>
<name>A0A2T7PVB0_POMCA</name>
<dbReference type="AlphaFoldDB" id="A0A2T7PVB0"/>
<feature type="compositionally biased region" description="Gly residues" evidence="1">
    <location>
        <begin position="391"/>
        <end position="430"/>
    </location>
</feature>
<feature type="region of interest" description="Disordered" evidence="1">
    <location>
        <begin position="1"/>
        <end position="90"/>
    </location>
</feature>
<comment type="caution">
    <text evidence="2">The sequence shown here is derived from an EMBL/GenBank/DDBJ whole genome shotgun (WGS) entry which is preliminary data.</text>
</comment>
<protein>
    <submittedName>
        <fullName evidence="2">Uncharacterized protein</fullName>
    </submittedName>
</protein>
<sequence length="538" mass="60760">MSDDKDVPMEDKDIPMDDISEEDENKLVGVDERAKTTESLDDGMKDIKLENSEETKDSETQKKTVDENTEVPEDDDEAFSDSEFAADDDRPSISEEMKWWWHIEMYPIAIDDLQLDNFIKMCNIATHFQIFYKTNFLNEKKGEVHLYTEEMQAAKNIVRTMCCRKFSNVRPYVYIYRRVDETSENYEMASLRLDLVDAAKMRWDRQKKSQGEASSRIAKVSNVPVGTSKELLNVVFARAFQVKRETDKSAGEEKQNEEKAENTDKPEGNHHDDDDDDGGKERKGKSSAEEKEENIAEEDELVGEFNGTVTVDCSSRTSLKGFLLGYRKVFINQNLLEIKPLDPKEVNVEAIRKDARKKRKEEAAKGKEWVPASPPRRYSNNEQMSSVAAGRGRGGNSYGGRGRGANQHGGGRGGGSNVHRGGGQGGGWSRGGLVMTGRQKMNEKSMRRGGGGGGGGGPGRDIRGLSSFSHEIMMLQSQLQMNTIELQRQIASLNAAEHFRDFRADYPRDFRRDYPIACLWHAEARGHNQKRKKDNKIS</sequence>
<feature type="compositionally biased region" description="Basic and acidic residues" evidence="1">
    <location>
        <begin position="245"/>
        <end position="272"/>
    </location>
</feature>
<feature type="region of interest" description="Disordered" evidence="1">
    <location>
        <begin position="356"/>
        <end position="461"/>
    </location>
</feature>
<evidence type="ECO:0000313" key="3">
    <source>
        <dbReference type="Proteomes" id="UP000245119"/>
    </source>
</evidence>
<feature type="compositionally biased region" description="Basic and acidic residues" evidence="1">
    <location>
        <begin position="25"/>
        <end position="66"/>
    </location>
</feature>
<proteinExistence type="predicted"/>
<gene>
    <name evidence="2" type="ORF">C0Q70_04363</name>
</gene>
<dbReference type="Proteomes" id="UP000245119">
    <property type="component" value="Linkage Group LG2"/>
</dbReference>
<keyword evidence="3" id="KW-1185">Reference proteome</keyword>
<feature type="compositionally biased region" description="Acidic residues" evidence="1">
    <location>
        <begin position="290"/>
        <end position="301"/>
    </location>
</feature>
<reference evidence="2 3" key="1">
    <citation type="submission" date="2018-04" db="EMBL/GenBank/DDBJ databases">
        <title>The genome of golden apple snail Pomacea canaliculata provides insight into stress tolerance and invasive adaptation.</title>
        <authorList>
            <person name="Liu C."/>
            <person name="Liu B."/>
            <person name="Ren Y."/>
            <person name="Zhang Y."/>
            <person name="Wang H."/>
            <person name="Li S."/>
            <person name="Jiang F."/>
            <person name="Yin L."/>
            <person name="Zhang G."/>
            <person name="Qian W."/>
            <person name="Fan W."/>
        </authorList>
    </citation>
    <scope>NUCLEOTIDE SEQUENCE [LARGE SCALE GENOMIC DNA]</scope>
    <source>
        <strain evidence="2">SZHN2017</strain>
        <tissue evidence="2">Muscle</tissue>
    </source>
</reference>
<evidence type="ECO:0000313" key="2">
    <source>
        <dbReference type="EMBL" id="PVD37364.1"/>
    </source>
</evidence>